<dbReference type="Proteomes" id="UP000703720">
    <property type="component" value="Unassembled WGS sequence"/>
</dbReference>
<accession>A0ABS4WM60</accession>
<name>A0ABS4WM60_9MICO</name>
<gene>
    <name evidence="1" type="ORF">JOF42_000788</name>
</gene>
<organism evidence="1 2">
    <name type="scientific">Microbacterium phyllosphaerae</name>
    <dbReference type="NCBI Taxonomy" id="124798"/>
    <lineage>
        <taxon>Bacteria</taxon>
        <taxon>Bacillati</taxon>
        <taxon>Actinomycetota</taxon>
        <taxon>Actinomycetes</taxon>
        <taxon>Micrococcales</taxon>
        <taxon>Microbacteriaceae</taxon>
        <taxon>Microbacterium</taxon>
    </lineage>
</organism>
<protein>
    <submittedName>
        <fullName evidence="1">Sulfur relay (Sulfurtransferase) complex TusBCD TusD component (DsrE family)</fullName>
    </submittedName>
</protein>
<comment type="caution">
    <text evidence="1">The sequence shown here is derived from an EMBL/GenBank/DDBJ whole genome shotgun (WGS) entry which is preliminary data.</text>
</comment>
<evidence type="ECO:0000313" key="1">
    <source>
        <dbReference type="EMBL" id="MBP2377293.1"/>
    </source>
</evidence>
<dbReference type="EMBL" id="JAGIOA010000001">
    <property type="protein sequence ID" value="MBP2377293.1"/>
    <property type="molecule type" value="Genomic_DNA"/>
</dbReference>
<reference evidence="1 2" key="1">
    <citation type="submission" date="2021-03" db="EMBL/GenBank/DDBJ databases">
        <title>Sequencing the genomes of 1000 actinobacteria strains.</title>
        <authorList>
            <person name="Klenk H.-P."/>
        </authorList>
    </citation>
    <scope>NUCLEOTIDE SEQUENCE [LARGE SCALE GENOMIC DNA]</scope>
    <source>
        <strain evidence="1 2">DSM 13468</strain>
    </source>
</reference>
<sequence>MTPSPSRAVYLKHYPNGKLADTRIFLFEDGTFEEELATSADELIAVGEWDITHEDETVTVAVRVGEMERRYDTGETWGDPPMYASGIEPDTGLEARLYRIDPTDADSEETA</sequence>
<proteinExistence type="predicted"/>
<dbReference type="RefSeq" id="WP_210096661.1">
    <property type="nucleotide sequence ID" value="NZ_BAAAIO010000001.1"/>
</dbReference>
<evidence type="ECO:0000313" key="2">
    <source>
        <dbReference type="Proteomes" id="UP000703720"/>
    </source>
</evidence>
<keyword evidence="2" id="KW-1185">Reference proteome</keyword>